<dbReference type="PANTHER" id="PTHR46796:SF2">
    <property type="entry name" value="TRANSCRIPTIONAL REGULATORY PROTEIN"/>
    <property type="match status" value="1"/>
</dbReference>
<dbReference type="InterPro" id="IPR050204">
    <property type="entry name" value="AraC_XylS_family_regulators"/>
</dbReference>
<accession>A0A5C8PDP1</accession>
<keyword evidence="6" id="KW-1185">Reference proteome</keyword>
<dbReference type="Pfam" id="PF02311">
    <property type="entry name" value="AraC_binding"/>
    <property type="match status" value="1"/>
</dbReference>
<evidence type="ECO:0000256" key="1">
    <source>
        <dbReference type="ARBA" id="ARBA00023015"/>
    </source>
</evidence>
<dbReference type="SUPFAM" id="SSF46689">
    <property type="entry name" value="Homeodomain-like"/>
    <property type="match status" value="2"/>
</dbReference>
<dbReference type="InterPro" id="IPR037923">
    <property type="entry name" value="HTH-like"/>
</dbReference>
<dbReference type="PANTHER" id="PTHR46796">
    <property type="entry name" value="HTH-TYPE TRANSCRIPTIONAL ACTIVATOR RHAS-RELATED"/>
    <property type="match status" value="1"/>
</dbReference>
<organism evidence="5 6">
    <name type="scientific">Vineibacter terrae</name>
    <dbReference type="NCBI Taxonomy" id="2586908"/>
    <lineage>
        <taxon>Bacteria</taxon>
        <taxon>Pseudomonadati</taxon>
        <taxon>Pseudomonadota</taxon>
        <taxon>Alphaproteobacteria</taxon>
        <taxon>Hyphomicrobiales</taxon>
        <taxon>Vineibacter</taxon>
    </lineage>
</organism>
<dbReference type="Pfam" id="PF12833">
    <property type="entry name" value="HTH_18"/>
    <property type="match status" value="1"/>
</dbReference>
<proteinExistence type="predicted"/>
<evidence type="ECO:0000259" key="4">
    <source>
        <dbReference type="PROSITE" id="PS01124"/>
    </source>
</evidence>
<dbReference type="Gene3D" id="1.10.10.60">
    <property type="entry name" value="Homeodomain-like"/>
    <property type="match status" value="1"/>
</dbReference>
<sequence length="286" mass="32117">MARVDRRNMTRYWWDRHTQGLSLLRADFTTHEYPPHTHEAFVIAITETGGSVIKSRGQVEEAHPATLFVFNPAEPHAGWMGWSHRWRYRSLYLTQSAIDTVARGLGIDAVPYFTRNMFGDADLIDAFLALHRALEDGRDALHEQELLIGTFGRLYQRHGSGGGRIAAAPRDEGALRRAIDMMQARHAEALHLEALAQGVDLTEFQLIGLFKRTVGLTPHAYLTQIRLNAACRHLRQGVPPADAATSCGFYDQSALNKHFKRCYGITPLQFARAARNFRQYPPGAAA</sequence>
<dbReference type="EMBL" id="VDUZ01000041">
    <property type="protein sequence ID" value="TXL71635.1"/>
    <property type="molecule type" value="Genomic_DNA"/>
</dbReference>
<dbReference type="GO" id="GO:0003700">
    <property type="term" value="F:DNA-binding transcription factor activity"/>
    <property type="evidence" value="ECO:0007669"/>
    <property type="project" value="InterPro"/>
</dbReference>
<evidence type="ECO:0000256" key="2">
    <source>
        <dbReference type="ARBA" id="ARBA00023125"/>
    </source>
</evidence>
<dbReference type="GO" id="GO:0043565">
    <property type="term" value="F:sequence-specific DNA binding"/>
    <property type="evidence" value="ECO:0007669"/>
    <property type="project" value="InterPro"/>
</dbReference>
<dbReference type="InterPro" id="IPR018060">
    <property type="entry name" value="HTH_AraC"/>
</dbReference>
<dbReference type="AlphaFoldDB" id="A0A5C8PDP1"/>
<feature type="domain" description="HTH araC/xylS-type" evidence="4">
    <location>
        <begin position="176"/>
        <end position="273"/>
    </location>
</feature>
<dbReference type="RefSeq" id="WP_147850547.1">
    <property type="nucleotide sequence ID" value="NZ_VDUZ01000041.1"/>
</dbReference>
<reference evidence="5 6" key="1">
    <citation type="submission" date="2019-06" db="EMBL/GenBank/DDBJ databases">
        <title>New taxonomy in bacterial strain CC-CFT640, isolated from vineyard.</title>
        <authorList>
            <person name="Lin S.-Y."/>
            <person name="Tsai C.-F."/>
            <person name="Young C.-C."/>
        </authorList>
    </citation>
    <scope>NUCLEOTIDE SEQUENCE [LARGE SCALE GENOMIC DNA]</scope>
    <source>
        <strain evidence="5 6">CC-CFT640</strain>
    </source>
</reference>
<keyword evidence="3" id="KW-0804">Transcription</keyword>
<gene>
    <name evidence="5" type="ORF">FHP25_29300</name>
</gene>
<name>A0A5C8PDP1_9HYPH</name>
<dbReference type="SUPFAM" id="SSF51215">
    <property type="entry name" value="Regulatory protein AraC"/>
    <property type="match status" value="1"/>
</dbReference>
<dbReference type="InterPro" id="IPR003313">
    <property type="entry name" value="AraC-bd"/>
</dbReference>
<evidence type="ECO:0000313" key="5">
    <source>
        <dbReference type="EMBL" id="TXL71635.1"/>
    </source>
</evidence>
<keyword evidence="1" id="KW-0805">Transcription regulation</keyword>
<evidence type="ECO:0000313" key="6">
    <source>
        <dbReference type="Proteomes" id="UP000321638"/>
    </source>
</evidence>
<evidence type="ECO:0000256" key="3">
    <source>
        <dbReference type="ARBA" id="ARBA00023163"/>
    </source>
</evidence>
<dbReference type="SMART" id="SM00342">
    <property type="entry name" value="HTH_ARAC"/>
    <property type="match status" value="1"/>
</dbReference>
<dbReference type="InterPro" id="IPR009057">
    <property type="entry name" value="Homeodomain-like_sf"/>
</dbReference>
<protein>
    <submittedName>
        <fullName evidence="5">AraC family transcriptional regulator</fullName>
    </submittedName>
</protein>
<dbReference type="OrthoDB" id="9809338at2"/>
<keyword evidence="2" id="KW-0238">DNA-binding</keyword>
<comment type="caution">
    <text evidence="5">The sequence shown here is derived from an EMBL/GenBank/DDBJ whole genome shotgun (WGS) entry which is preliminary data.</text>
</comment>
<dbReference type="Proteomes" id="UP000321638">
    <property type="component" value="Unassembled WGS sequence"/>
</dbReference>
<dbReference type="PROSITE" id="PS01124">
    <property type="entry name" value="HTH_ARAC_FAMILY_2"/>
    <property type="match status" value="1"/>
</dbReference>